<dbReference type="EMBL" id="KI440846">
    <property type="protein sequence ID" value="ERS98292.1"/>
    <property type="molecule type" value="Genomic_DNA"/>
</dbReference>
<feature type="compositionally biased region" description="Basic and acidic residues" evidence="3">
    <location>
        <begin position="141"/>
        <end position="150"/>
    </location>
</feature>
<dbReference type="PANTHER" id="PTHR37329:SF1">
    <property type="entry name" value="KINETOCHORE PROTEIN SOS7"/>
    <property type="match status" value="1"/>
</dbReference>
<keyword evidence="6" id="KW-1185">Reference proteome</keyword>
<dbReference type="Proteomes" id="UP000018087">
    <property type="component" value="Unassembled WGS sequence"/>
</dbReference>
<dbReference type="GO" id="GO:0000776">
    <property type="term" value="C:kinetochore"/>
    <property type="evidence" value="ECO:0007669"/>
    <property type="project" value="InterPro"/>
</dbReference>
<accession>U7PRR5</accession>
<keyword evidence="1" id="KW-0863">Zinc-finger</keyword>
<dbReference type="GO" id="GO:0051315">
    <property type="term" value="P:attachment of mitotic spindle microtubules to kinetochore"/>
    <property type="evidence" value="ECO:0007669"/>
    <property type="project" value="TreeGrafter"/>
</dbReference>
<evidence type="ECO:0000256" key="1">
    <source>
        <dbReference type="PROSITE-ProRule" id="PRU00042"/>
    </source>
</evidence>
<feature type="compositionally biased region" description="Low complexity" evidence="3">
    <location>
        <begin position="38"/>
        <end position="65"/>
    </location>
</feature>
<dbReference type="PANTHER" id="PTHR37329">
    <property type="entry name" value="KINETOCHORE PROTEIN SOS7"/>
    <property type="match status" value="1"/>
</dbReference>
<feature type="region of interest" description="Disordered" evidence="3">
    <location>
        <begin position="407"/>
        <end position="429"/>
    </location>
</feature>
<evidence type="ECO:0000259" key="4">
    <source>
        <dbReference type="PROSITE" id="PS50157"/>
    </source>
</evidence>
<dbReference type="HOGENOM" id="CLU_499831_0_0_1"/>
<evidence type="ECO:0000313" key="6">
    <source>
        <dbReference type="Proteomes" id="UP000018087"/>
    </source>
</evidence>
<dbReference type="Pfam" id="PF20882">
    <property type="entry name" value="Sos7"/>
    <property type="match status" value="1"/>
</dbReference>
<protein>
    <recommendedName>
        <fullName evidence="4">C2H2-type domain-containing protein</fullName>
    </recommendedName>
</protein>
<dbReference type="PROSITE" id="PS00028">
    <property type="entry name" value="ZINC_FINGER_C2H2_1"/>
    <property type="match status" value="1"/>
</dbReference>
<evidence type="ECO:0000256" key="2">
    <source>
        <dbReference type="SAM" id="Coils"/>
    </source>
</evidence>
<dbReference type="OrthoDB" id="5230137at2759"/>
<name>U7PRR5_SPOS1</name>
<dbReference type="eggNOG" id="ENOG502RPX1">
    <property type="taxonomic scope" value="Eukaryota"/>
</dbReference>
<feature type="domain" description="C2H2-type" evidence="4">
    <location>
        <begin position="306"/>
        <end position="333"/>
    </location>
</feature>
<reference evidence="6" key="1">
    <citation type="journal article" date="2014" name="Genome Announc.">
        <title>Genome sequence of the pathogenic fungus Sporothrix schenckii (ATCC 58251).</title>
        <authorList>
            <person name="Cuomo C.A."/>
            <person name="Rodriguez-Del Valle N."/>
            <person name="Perez-Sanchez L."/>
            <person name="Abouelleil A."/>
            <person name="Goldberg J."/>
            <person name="Young S."/>
            <person name="Zeng Q."/>
            <person name="Birren B.W."/>
        </authorList>
    </citation>
    <scope>NUCLEOTIDE SEQUENCE [LARGE SCALE GENOMIC DNA]</scope>
    <source>
        <strain evidence="6">ATCC 58251 / de Perez 2211183</strain>
    </source>
</reference>
<organism evidence="5 6">
    <name type="scientific">Sporothrix schenckii (strain ATCC 58251 / de Perez 2211183)</name>
    <name type="common">Rose-picker's disease fungus</name>
    <dbReference type="NCBI Taxonomy" id="1391915"/>
    <lineage>
        <taxon>Eukaryota</taxon>
        <taxon>Fungi</taxon>
        <taxon>Dikarya</taxon>
        <taxon>Ascomycota</taxon>
        <taxon>Pezizomycotina</taxon>
        <taxon>Sordariomycetes</taxon>
        <taxon>Sordariomycetidae</taxon>
        <taxon>Ophiostomatales</taxon>
        <taxon>Ophiostomataceae</taxon>
        <taxon>Sporothrix</taxon>
    </lineage>
</organism>
<keyword evidence="1" id="KW-0862">Zinc</keyword>
<dbReference type="AlphaFoldDB" id="U7PRR5"/>
<proteinExistence type="predicted"/>
<dbReference type="InterPro" id="IPR013087">
    <property type="entry name" value="Znf_C2H2_type"/>
</dbReference>
<dbReference type="GO" id="GO:0008270">
    <property type="term" value="F:zinc ion binding"/>
    <property type="evidence" value="ECO:0007669"/>
    <property type="project" value="UniProtKB-KW"/>
</dbReference>
<keyword evidence="1" id="KW-0479">Metal-binding</keyword>
<dbReference type="InterPro" id="IPR037475">
    <property type="entry name" value="Sos7"/>
</dbReference>
<sequence length="545" mass="58867">MPPRTRTQSSGATSARSTRSGASRRSGESTDASSVDLSASTRASSVSVSASASGSASGFNSYGSSPTPTEGAPLVPTTTPVDMGLAFGSGSGGASLDALYAPTATYVNLVHMDQMAQYLQAPETQQSLDTLLAVVKVRTGKNGDSDGHDDNDNDDNDTPDYHTALDELDYLEGLFKKLRFSYKEQLTKETVVRRILELELPLLTAADIDRIVQSTEAERQRLRQIKSNGREQGAAAERLVRDLAAEQRYLEMAEAETIRLPDRVLRLRHRLARLKLALRAELDAIDRVSSGGGGGGRTAPPAASSYPCTTCGRSFYSEAFHQLHQAMHGLEKGPSASKNEATDVVDFGDEAAAAAATSATAMRRCHGCSQMVPALFLDSAPPKGESHKAFHVRIQKATAEAHQQLAAASTTSASTPGHAIVTDTGNDSRLDLTPQAETEEAVRQLQRSEADLAALEKRVRAEAERQTAIEGEMTQSLQHLRESVGSIRLEMARIEQEADRMVQYFEEGRTYLGRSLQEQTDLFDVLLLGENDEDDDGDSDEEMQD</sequence>
<keyword evidence="2" id="KW-0175">Coiled coil</keyword>
<feature type="region of interest" description="Disordered" evidence="3">
    <location>
        <begin position="1"/>
        <end position="77"/>
    </location>
</feature>
<gene>
    <name evidence="5" type="ORF">HMPREF1624_05076</name>
</gene>
<evidence type="ECO:0000313" key="5">
    <source>
        <dbReference type="EMBL" id="ERS98292.1"/>
    </source>
</evidence>
<dbReference type="InterPro" id="IPR048781">
    <property type="entry name" value="Sos7_CC"/>
</dbReference>
<feature type="region of interest" description="Disordered" evidence="3">
    <location>
        <begin position="140"/>
        <end position="159"/>
    </location>
</feature>
<feature type="compositionally biased region" description="Low complexity" evidence="3">
    <location>
        <begin position="1"/>
        <end position="24"/>
    </location>
</feature>
<evidence type="ECO:0000256" key="3">
    <source>
        <dbReference type="SAM" id="MobiDB-lite"/>
    </source>
</evidence>
<dbReference type="GO" id="GO:0034501">
    <property type="term" value="P:protein localization to kinetochore"/>
    <property type="evidence" value="ECO:0007669"/>
    <property type="project" value="InterPro"/>
</dbReference>
<dbReference type="PROSITE" id="PS50157">
    <property type="entry name" value="ZINC_FINGER_C2H2_2"/>
    <property type="match status" value="1"/>
</dbReference>
<feature type="coiled-coil region" evidence="2">
    <location>
        <begin position="438"/>
        <end position="497"/>
    </location>
</feature>